<dbReference type="EMBL" id="AMYD01004309">
    <property type="protein sequence ID" value="EQB43364.1"/>
    <property type="molecule type" value="Genomic_DNA"/>
</dbReference>
<reference evidence="2" key="1">
    <citation type="journal article" date="2013" name="Mol. Plant Microbe Interact.">
        <title>Global aspects of pacC regulation of pathogenicity genes in Colletotrichum gloeosporioides as revealed by transcriptome analysis.</title>
        <authorList>
            <person name="Alkan N."/>
            <person name="Meng X."/>
            <person name="Friedlander G."/>
            <person name="Reuveni E."/>
            <person name="Sukno S."/>
            <person name="Sherman A."/>
            <person name="Thon M."/>
            <person name="Fluhr R."/>
            <person name="Prusky D."/>
        </authorList>
    </citation>
    <scope>NUCLEOTIDE SEQUENCE [LARGE SCALE GENOMIC DNA]</scope>
    <source>
        <strain evidence="2">Cg-14</strain>
    </source>
</reference>
<proteinExistence type="predicted"/>
<evidence type="ECO:0000313" key="2">
    <source>
        <dbReference type="Proteomes" id="UP000015530"/>
    </source>
</evidence>
<gene>
    <name evidence="1" type="ORF">CGLO_17986</name>
</gene>
<protein>
    <submittedName>
        <fullName evidence="1">Uncharacterized protein</fullName>
    </submittedName>
</protein>
<evidence type="ECO:0000313" key="1">
    <source>
        <dbReference type="EMBL" id="EQB43364.1"/>
    </source>
</evidence>
<comment type="caution">
    <text evidence="1">The sequence shown here is derived from an EMBL/GenBank/DDBJ whole genome shotgun (WGS) entry which is preliminary data.</text>
</comment>
<dbReference type="HOGENOM" id="CLU_3436828_0_0_1"/>
<accession>T0JVE1</accession>
<name>T0JVE1_COLGC</name>
<organism evidence="1 2">
    <name type="scientific">Colletotrichum gloeosporioides (strain Cg-14)</name>
    <name type="common">Anthracnose fungus</name>
    <name type="synonym">Glomerella cingulata</name>
    <dbReference type="NCBI Taxonomy" id="1237896"/>
    <lineage>
        <taxon>Eukaryota</taxon>
        <taxon>Fungi</taxon>
        <taxon>Dikarya</taxon>
        <taxon>Ascomycota</taxon>
        <taxon>Pezizomycotina</taxon>
        <taxon>Sordariomycetes</taxon>
        <taxon>Hypocreomycetidae</taxon>
        <taxon>Glomerellales</taxon>
        <taxon>Glomerellaceae</taxon>
        <taxon>Colletotrichum</taxon>
        <taxon>Colletotrichum gloeosporioides species complex</taxon>
    </lineage>
</organism>
<dbReference type="Proteomes" id="UP000015530">
    <property type="component" value="Unassembled WGS sequence"/>
</dbReference>
<sequence>MPEKKRQWACDE</sequence>